<dbReference type="NCBIfam" id="NF033516">
    <property type="entry name" value="transpos_IS3"/>
    <property type="match status" value="1"/>
</dbReference>
<dbReference type="STRING" id="29529.SAMN04488122_4887"/>
<dbReference type="GO" id="GO:0015074">
    <property type="term" value="P:DNA integration"/>
    <property type="evidence" value="ECO:0007669"/>
    <property type="project" value="InterPro"/>
</dbReference>
<dbReference type="InterPro" id="IPR012337">
    <property type="entry name" value="RNaseH-like_sf"/>
</dbReference>
<keyword evidence="3" id="KW-1185">Reference proteome</keyword>
<dbReference type="Pfam" id="PF13333">
    <property type="entry name" value="rve_2"/>
    <property type="match status" value="1"/>
</dbReference>
<dbReference type="PANTHER" id="PTHR46889">
    <property type="entry name" value="TRANSPOSASE INSF FOR INSERTION SEQUENCE IS3B-RELATED"/>
    <property type="match status" value="1"/>
</dbReference>
<dbReference type="Gene3D" id="3.30.420.10">
    <property type="entry name" value="Ribonuclease H-like superfamily/Ribonuclease H"/>
    <property type="match status" value="1"/>
</dbReference>
<dbReference type="Pfam" id="PF00665">
    <property type="entry name" value="rve"/>
    <property type="match status" value="1"/>
</dbReference>
<name>A0A1I0S924_9BACT</name>
<dbReference type="InterPro" id="IPR050900">
    <property type="entry name" value="Transposase_IS3/IS150/IS904"/>
</dbReference>
<feature type="domain" description="Integrase catalytic" evidence="1">
    <location>
        <begin position="118"/>
        <end position="288"/>
    </location>
</feature>
<reference evidence="3" key="1">
    <citation type="submission" date="2016-10" db="EMBL/GenBank/DDBJ databases">
        <authorList>
            <person name="Varghese N."/>
            <person name="Submissions S."/>
        </authorList>
    </citation>
    <scope>NUCLEOTIDE SEQUENCE [LARGE SCALE GENOMIC DNA]</scope>
    <source>
        <strain evidence="3">DSM 3695</strain>
    </source>
</reference>
<organism evidence="2 3">
    <name type="scientific">Chitinophaga arvensicola</name>
    <dbReference type="NCBI Taxonomy" id="29529"/>
    <lineage>
        <taxon>Bacteria</taxon>
        <taxon>Pseudomonadati</taxon>
        <taxon>Bacteroidota</taxon>
        <taxon>Chitinophagia</taxon>
        <taxon>Chitinophagales</taxon>
        <taxon>Chitinophagaceae</taxon>
        <taxon>Chitinophaga</taxon>
    </lineage>
</organism>
<dbReference type="InterPro" id="IPR036397">
    <property type="entry name" value="RNaseH_sf"/>
</dbReference>
<dbReference type="GO" id="GO:0003676">
    <property type="term" value="F:nucleic acid binding"/>
    <property type="evidence" value="ECO:0007669"/>
    <property type="project" value="InterPro"/>
</dbReference>
<dbReference type="EMBL" id="FOJG01000002">
    <property type="protein sequence ID" value="SEW52508.1"/>
    <property type="molecule type" value="Genomic_DNA"/>
</dbReference>
<dbReference type="PANTHER" id="PTHR46889:SF5">
    <property type="entry name" value="INTEGRASE PROTEIN"/>
    <property type="match status" value="1"/>
</dbReference>
<protein>
    <submittedName>
        <fullName evidence="2">Transposase InsO and inactivated derivatives</fullName>
    </submittedName>
</protein>
<evidence type="ECO:0000313" key="3">
    <source>
        <dbReference type="Proteomes" id="UP000199310"/>
    </source>
</evidence>
<sequence>MAIIKGQYPRISLARLCGWFVITRQAYYQDSYRKIEVSIEESLVLKEVNAIHSLHPKLGGCKIYGKIETFLTIHQIKMGRDALFDLLARNNLLVRRRKRKVATTMSHHWFRKYPNLIVNIVPIRRNQIWVSDITYWKINEDKHLYISLVTDAYSKKIVGYYVADNLEAVGCIKALQMAVMSLRQVPGSRLPLCHHSDRGIQYCSNQYVKLLQDNNIDISMTESGDPRDNAIAERINGILKNEYLSAYQVSSVREASALLHDVVELYNNDRPHMSISNLSPDFVHHNQVQTTRLWKNHYLKKTNVNEKQD</sequence>
<dbReference type="SUPFAM" id="SSF53098">
    <property type="entry name" value="Ribonuclease H-like"/>
    <property type="match status" value="1"/>
</dbReference>
<evidence type="ECO:0000259" key="1">
    <source>
        <dbReference type="PROSITE" id="PS50994"/>
    </source>
</evidence>
<dbReference type="InterPro" id="IPR001584">
    <property type="entry name" value="Integrase_cat-core"/>
</dbReference>
<dbReference type="Proteomes" id="UP000199310">
    <property type="component" value="Unassembled WGS sequence"/>
</dbReference>
<dbReference type="AlphaFoldDB" id="A0A1I0S924"/>
<evidence type="ECO:0000313" key="2">
    <source>
        <dbReference type="EMBL" id="SEW52508.1"/>
    </source>
</evidence>
<gene>
    <name evidence="2" type="ORF">SAMN04488122_4887</name>
</gene>
<dbReference type="PROSITE" id="PS50994">
    <property type="entry name" value="INTEGRASE"/>
    <property type="match status" value="1"/>
</dbReference>
<dbReference type="OrthoDB" id="9815231at2"/>
<dbReference type="InterPro" id="IPR048020">
    <property type="entry name" value="Transpos_IS3"/>
</dbReference>
<proteinExistence type="predicted"/>
<accession>A0A1I0S924</accession>